<dbReference type="EMBL" id="LXLT01000127">
    <property type="protein sequence ID" value="OFD69846.1"/>
    <property type="molecule type" value="Genomic_DNA"/>
</dbReference>
<protein>
    <submittedName>
        <fullName evidence="1">Uncharacterized protein</fullName>
    </submittedName>
</protein>
<evidence type="ECO:0000313" key="2">
    <source>
        <dbReference type="Proteomes" id="UP000175706"/>
    </source>
</evidence>
<evidence type="ECO:0000313" key="1">
    <source>
        <dbReference type="EMBL" id="OFD69846.1"/>
    </source>
</evidence>
<dbReference type="RefSeq" id="WP_070143906.1">
    <property type="nucleotide sequence ID" value="NZ_LXLT01000127.1"/>
</dbReference>
<organism evidence="1 2">
    <name type="scientific">Bacillus mycoides</name>
    <dbReference type="NCBI Taxonomy" id="1405"/>
    <lineage>
        <taxon>Bacteria</taxon>
        <taxon>Bacillati</taxon>
        <taxon>Bacillota</taxon>
        <taxon>Bacilli</taxon>
        <taxon>Bacillales</taxon>
        <taxon>Bacillaceae</taxon>
        <taxon>Bacillus</taxon>
        <taxon>Bacillus cereus group</taxon>
    </lineage>
</organism>
<dbReference type="AlphaFoldDB" id="A0A1E8AYA8"/>
<name>A0A1E8AYA8_BACMY</name>
<proteinExistence type="predicted"/>
<reference evidence="1 2" key="1">
    <citation type="submission" date="2016-05" db="EMBL/GenBank/DDBJ databases">
        <title>Bacillus thuringiensis and Bacillus weihenstephanensis as novel biocontrol agents of wilt causing Verticillium species.</title>
        <authorList>
            <person name="Hollensteiner J."/>
            <person name="Wemheuer F."/>
            <person name="Harting R."/>
            <person name="Kolarzyk A."/>
            <person name="Diaz-Valerio S."/>
            <person name="Poehlein A."/>
            <person name="Brzuszkiewicz E."/>
            <person name="Nesemann K."/>
            <person name="Braus-Stromeyer S."/>
            <person name="Braus G."/>
            <person name="Daniel R."/>
            <person name="Liesegang H."/>
        </authorList>
    </citation>
    <scope>NUCLEOTIDE SEQUENCE [LARGE SCALE GENOMIC DNA]</scope>
    <source>
        <strain evidence="1 2">GOE8</strain>
    </source>
</reference>
<sequence>MLAVPLERQKSIVLRLKTTQEEIKELKHGIEKILEREKHIHEFVPRIKNVLEAYYATNDIEKKNHFLKSVLEKVTYLQKKEWRKKDEFVVELYTRI</sequence>
<gene>
    <name evidence="1" type="ORF">BWGOE8_59060</name>
</gene>
<comment type="caution">
    <text evidence="1">The sequence shown here is derived from an EMBL/GenBank/DDBJ whole genome shotgun (WGS) entry which is preliminary data.</text>
</comment>
<accession>A0A1E8AYA8</accession>
<dbReference type="Proteomes" id="UP000175706">
    <property type="component" value="Unassembled WGS sequence"/>
</dbReference>